<dbReference type="InterPro" id="IPR029276">
    <property type="entry name" value="PgbA_N"/>
</dbReference>
<reference evidence="2" key="1">
    <citation type="submission" date="2016-10" db="EMBL/GenBank/DDBJ databases">
        <authorList>
            <person name="de Groot N.N."/>
        </authorList>
    </citation>
    <scope>NUCLEOTIDE SEQUENCE</scope>
</reference>
<sequence>MRIVLSTLLLSIVPLMADFYPPTVKSSVSGINQKNIVLKQGFPAKGMSAVVMHRYGKDLRAITSYMRYDGSKQGTLINNEPIDHGDLPTVKPKVRVGDQVIGGYLYKNILLLAPDANTYAKIIKSADKNWIHPDIFAMFLAKEGDQIPTQENLQKFANEYQVGLIYIVQRGKGVLYDPISKRYVSQKALTGLPAKGQFPFYMRLGKIDSGWFSREKKGEYYSSIGNLK</sequence>
<dbReference type="AlphaFoldDB" id="A0A1W1CG99"/>
<gene>
    <name evidence="2" type="ORF">MNB_SV-6-324</name>
</gene>
<dbReference type="Pfam" id="PF15436">
    <property type="entry name" value="PGBA_N"/>
    <property type="match status" value="1"/>
</dbReference>
<accession>A0A1W1CG99</accession>
<evidence type="ECO:0000259" key="1">
    <source>
        <dbReference type="Pfam" id="PF15436"/>
    </source>
</evidence>
<organism evidence="2">
    <name type="scientific">hydrothermal vent metagenome</name>
    <dbReference type="NCBI Taxonomy" id="652676"/>
    <lineage>
        <taxon>unclassified sequences</taxon>
        <taxon>metagenomes</taxon>
        <taxon>ecological metagenomes</taxon>
    </lineage>
</organism>
<proteinExistence type="predicted"/>
<name>A0A1W1CG99_9ZZZZ</name>
<feature type="domain" description="Plasminogen-binding protein PgbA N-terminal" evidence="1">
    <location>
        <begin position="24"/>
        <end position="221"/>
    </location>
</feature>
<dbReference type="EMBL" id="FPHC01000071">
    <property type="protein sequence ID" value="SFV64775.1"/>
    <property type="molecule type" value="Genomic_DNA"/>
</dbReference>
<protein>
    <recommendedName>
        <fullName evidence="1">Plasminogen-binding protein PgbA N-terminal domain-containing protein</fullName>
    </recommendedName>
</protein>
<evidence type="ECO:0000313" key="2">
    <source>
        <dbReference type="EMBL" id="SFV64775.1"/>
    </source>
</evidence>